<dbReference type="Pfam" id="PF12833">
    <property type="entry name" value="HTH_18"/>
    <property type="match status" value="1"/>
</dbReference>
<keyword evidence="3" id="KW-0804">Transcription</keyword>
<dbReference type="Pfam" id="PF02311">
    <property type="entry name" value="AraC_binding"/>
    <property type="match status" value="1"/>
</dbReference>
<dbReference type="InterPro" id="IPR018060">
    <property type="entry name" value="HTH_AraC"/>
</dbReference>
<keyword evidence="1" id="KW-0805">Transcription regulation</keyword>
<sequence length="276" mass="32149">MNSGGHSSTIDVHSYVNAELIYINKSDTDGENWVTMKHSHHFVEFFYVTSGRGEFLVEDKRFAIKKNDIIVINPNVEHTEISDTHQLLEYIVIGIHGISLVNEENPFSYLKIDDVNNSILFYVHQLFEEYNARQYAYEEIGRHLIRILLYLILRKKSVSLHVEPSQKVNREIALVRNFIDIHFKKDITLDVLASEAHINKYYLSHAFKKTYDISPLKYLSTVRINTAKFLLESTNYSILDISEIVGFKSQSYFSQLFKKEIGLSPMDYRKECSPLL</sequence>
<keyword evidence="2" id="KW-0238">DNA-binding</keyword>
<dbReference type="PRINTS" id="PR00032">
    <property type="entry name" value="HTHARAC"/>
</dbReference>
<dbReference type="InterPro" id="IPR003313">
    <property type="entry name" value="AraC-bd"/>
</dbReference>
<organism evidence="5 6">
    <name type="scientific">Paenibacillus kyungheensis</name>
    <dbReference type="NCBI Taxonomy" id="1452732"/>
    <lineage>
        <taxon>Bacteria</taxon>
        <taxon>Bacillati</taxon>
        <taxon>Bacillota</taxon>
        <taxon>Bacilli</taxon>
        <taxon>Bacillales</taxon>
        <taxon>Paenibacillaceae</taxon>
        <taxon>Paenibacillus</taxon>
    </lineage>
</organism>
<dbReference type="Proteomes" id="UP001220509">
    <property type="component" value="Chromosome"/>
</dbReference>
<dbReference type="RefSeq" id="WP_273613020.1">
    <property type="nucleotide sequence ID" value="NZ_CP117416.1"/>
</dbReference>
<dbReference type="GO" id="GO:0003700">
    <property type="term" value="F:DNA-binding transcription factor activity"/>
    <property type="evidence" value="ECO:0007669"/>
    <property type="project" value="InterPro"/>
</dbReference>
<evidence type="ECO:0000313" key="6">
    <source>
        <dbReference type="Proteomes" id="UP001220509"/>
    </source>
</evidence>
<dbReference type="InterPro" id="IPR037923">
    <property type="entry name" value="HTH-like"/>
</dbReference>
<feature type="domain" description="HTH araC/xylS-type" evidence="4">
    <location>
        <begin position="173"/>
        <end position="271"/>
    </location>
</feature>
<evidence type="ECO:0000256" key="3">
    <source>
        <dbReference type="ARBA" id="ARBA00023163"/>
    </source>
</evidence>
<gene>
    <name evidence="5" type="ORF">PQ456_15005</name>
</gene>
<dbReference type="EMBL" id="CP117416">
    <property type="protein sequence ID" value="WCT54505.1"/>
    <property type="molecule type" value="Genomic_DNA"/>
</dbReference>
<dbReference type="InterPro" id="IPR018062">
    <property type="entry name" value="HTH_AraC-typ_CS"/>
</dbReference>
<dbReference type="InterPro" id="IPR009057">
    <property type="entry name" value="Homeodomain-like_sf"/>
</dbReference>
<evidence type="ECO:0000313" key="5">
    <source>
        <dbReference type="EMBL" id="WCT54505.1"/>
    </source>
</evidence>
<evidence type="ECO:0000259" key="4">
    <source>
        <dbReference type="PROSITE" id="PS01124"/>
    </source>
</evidence>
<dbReference type="PROSITE" id="PS00041">
    <property type="entry name" value="HTH_ARAC_FAMILY_1"/>
    <property type="match status" value="1"/>
</dbReference>
<evidence type="ECO:0000256" key="2">
    <source>
        <dbReference type="ARBA" id="ARBA00023125"/>
    </source>
</evidence>
<dbReference type="Gene3D" id="2.60.120.10">
    <property type="entry name" value="Jelly Rolls"/>
    <property type="match status" value="1"/>
</dbReference>
<accession>A0AAX3LXJ7</accession>
<dbReference type="GO" id="GO:0043565">
    <property type="term" value="F:sequence-specific DNA binding"/>
    <property type="evidence" value="ECO:0007669"/>
    <property type="project" value="InterPro"/>
</dbReference>
<keyword evidence="6" id="KW-1185">Reference proteome</keyword>
<dbReference type="KEGG" id="pka:PQ456_15005"/>
<dbReference type="PROSITE" id="PS01124">
    <property type="entry name" value="HTH_ARAC_FAMILY_2"/>
    <property type="match status" value="1"/>
</dbReference>
<reference evidence="5 6" key="1">
    <citation type="submission" date="2023-02" db="EMBL/GenBank/DDBJ databases">
        <title>Genome sequence of Paenibacillus kyungheensis KACC 18744.</title>
        <authorList>
            <person name="Kim S."/>
            <person name="Heo J."/>
            <person name="Kwon S.-W."/>
        </authorList>
    </citation>
    <scope>NUCLEOTIDE SEQUENCE [LARGE SCALE GENOMIC DNA]</scope>
    <source>
        <strain evidence="5 6">KACC 18744</strain>
    </source>
</reference>
<evidence type="ECO:0000256" key="1">
    <source>
        <dbReference type="ARBA" id="ARBA00023015"/>
    </source>
</evidence>
<dbReference type="PANTHER" id="PTHR43280:SF28">
    <property type="entry name" value="HTH-TYPE TRANSCRIPTIONAL ACTIVATOR RHAS"/>
    <property type="match status" value="1"/>
</dbReference>
<proteinExistence type="predicted"/>
<dbReference type="SUPFAM" id="SSF46689">
    <property type="entry name" value="Homeodomain-like"/>
    <property type="match status" value="2"/>
</dbReference>
<dbReference type="InterPro" id="IPR020449">
    <property type="entry name" value="Tscrpt_reg_AraC-type_HTH"/>
</dbReference>
<name>A0AAX3LXJ7_9BACL</name>
<dbReference type="AlphaFoldDB" id="A0AAX3LXJ7"/>
<dbReference type="PANTHER" id="PTHR43280">
    <property type="entry name" value="ARAC-FAMILY TRANSCRIPTIONAL REGULATOR"/>
    <property type="match status" value="1"/>
</dbReference>
<dbReference type="SUPFAM" id="SSF51215">
    <property type="entry name" value="Regulatory protein AraC"/>
    <property type="match status" value="1"/>
</dbReference>
<dbReference type="InterPro" id="IPR014710">
    <property type="entry name" value="RmlC-like_jellyroll"/>
</dbReference>
<protein>
    <submittedName>
        <fullName evidence="5">AraC family transcriptional regulator</fullName>
    </submittedName>
</protein>
<dbReference type="SMART" id="SM00342">
    <property type="entry name" value="HTH_ARAC"/>
    <property type="match status" value="1"/>
</dbReference>
<dbReference type="Gene3D" id="1.10.10.60">
    <property type="entry name" value="Homeodomain-like"/>
    <property type="match status" value="2"/>
</dbReference>